<dbReference type="SUPFAM" id="SSF54637">
    <property type="entry name" value="Thioesterase/thiol ester dehydrase-isomerase"/>
    <property type="match status" value="4"/>
</dbReference>
<reference evidence="9 10" key="1">
    <citation type="submission" date="2018-07" db="EMBL/GenBank/DDBJ databases">
        <title>Genomic Encyclopedia of Type Strains, Phase IV (KMG-IV): sequencing the most valuable type-strain genomes for metagenomic binning, comparative biology and taxonomic classification.</title>
        <authorList>
            <person name="Goeker M."/>
        </authorList>
    </citation>
    <scope>NUCLEOTIDE SEQUENCE [LARGE SCALE GENOMIC DNA]</scope>
    <source>
        <strain evidence="9 10">DSM 44290</strain>
    </source>
</reference>
<keyword evidence="4" id="KW-0276">Fatty acid metabolism</keyword>
<sequence length="1608" mass="173259">MAETSSVRIAGTAWRQSAPDGDATLSAVGDAALADAAGFHSDAVAVLFAGVDIESAWRFADERGLIGPVEAVPAGADRTVSLLDRARTLLSGNRFDAVLVGEVGSGEAAAVVLTHADEQRYALLDAVAIATGFDAVGVAARTALRQAGIRPAEVGWLGLCGVTDTAELAAAYPAEGHPLSTVVGAPARTVLATVVAAARSAYAAMLPATPPELSIRAAEEIPTALCRTEDGQPWVWRGPSGRRRAAVAAYDGSTAVHLVLSTTASKGRDVPIDWIAGGGPLLLVLTGDGGPELAQAARDRLAELADGVDALELCRRAAAATPGRRTAVLVASGEARLRSELQAAIRDLPDAIARQADWLTPAGSFCTARPIGPDGRVAMVYPGTFSTYPGAGRDLLRLFPVASTWLDDSGQAEMLRRHLVCPRSTAGLDRRAMKYYETAMQDDVAGLLSTGITFGILHTALMRDLLGIRVDGGFGYSLGECSMLMALGVWDHSAIVDLISPAPGLFTERLGGRKQVVRQAWSLPEDMPDEQVWTVQVLLGDADEIAAAVAEFDRVFITHVNTPREVVVAGCPRQCRAVAERVGCRSVPGPAALVAHCPPSEVEAEALTRVADHPIIATEHPGDLLTAYSYDRVDIGDRERLAGHVADVVCRTVDFPRLTRVAYDRGFRYFVDVGPSANCARWVDDSLAERPHLAVSMDRRGMSQGSALARALAQLVSHGVRVDLNQLLGRPRPADTSQRARVRVRGRRRSLVREEYHDIITFDGVPIGDYLATSAPSIDSDPAPALSAARPERGLGRSPAAVAVAAIAPSVAASDQAFQTAYAAMRQLLSEQPVGAAPVPDTPGGPAVRPDASLYQFISRVVEIRGDRGRFAPASITAEYDIPEHAWYTLDGVIPAAMVVETTQCVLTLLRHLGLDIGDGKVYRLLSADPIFHDRLPREGQTLRFRAETTRFETRGSGLLVYFTFRCHAGDTLLMEMAEACAGIGTPAELLTGRESAKGVRGKRERVVTMGAPFKPLERTDRVSLLSQDVDLLTKGELGTVFGPNWDQRADGCNTSIRLAPGGIRMLDDVTMIDRLGGPRGIGELTARRTVDRNGWYFHTGAPGDDVLPATLVAAGAAQLLQVYVMYLGLHLVFPDGEFQPAYDLPRRILAFGQVTPDIRTISYRAEITDITLVPRPAVFADVTVYADFEPIMRITDLAVQVRERPGTASGAAPDGAVQFLGRRNHEGEVSIGTEFHLAHSARGEASTALGQDFARFNDRVMPRLPNGIFQFVDRIQRLPATRGEFGRGIELVTEFDAAPEDWYFKDNGSASMPHCVLMETSLQSAILLGVQLGGPLCLENEPDVYVRNLDGVATVLRPMDLRGKTIRQESILQMHQSVPGAVLEKFSYRLFADGELFYEGESLFGFFSADALSRQVGLDAGKYQPPWLAEHPNPPGAHAVAVRSDDRWFQPQPGTGLRLGDGHLRMIENATVVRDGGPFGKGYVYGTRVIDPADWYFACHFHRDPVMPGSLGVEALIQALQLYVIDSGIAADMGPVTFELAVGVPMSWRYRGQVDQGDREMPFDVSVKEIRREPDRLLIIADANVWKPGLRIYQLTDIAVEVRPVAR</sequence>
<name>A0A370I7N9_9NOCA</name>
<evidence type="ECO:0000256" key="2">
    <source>
        <dbReference type="ARBA" id="ARBA00006714"/>
    </source>
</evidence>
<proteinExistence type="inferred from homology"/>
<evidence type="ECO:0000256" key="5">
    <source>
        <dbReference type="ARBA" id="ARBA00023098"/>
    </source>
</evidence>
<feature type="domain" description="Malonyl-CoA:ACP transacylase (MAT)" evidence="8">
    <location>
        <begin position="380"/>
        <end position="702"/>
    </location>
</feature>
<dbReference type="InterPro" id="IPR010083">
    <property type="entry name" value="FabA"/>
</dbReference>
<dbReference type="InterPro" id="IPR052568">
    <property type="entry name" value="PKS-FAS_Synthase"/>
</dbReference>
<evidence type="ECO:0000259" key="8">
    <source>
        <dbReference type="SMART" id="SM00827"/>
    </source>
</evidence>
<dbReference type="GO" id="GO:0019171">
    <property type="term" value="F:(3R)-hydroxyacyl-[acyl-carrier-protein] dehydratase activity"/>
    <property type="evidence" value="ECO:0007669"/>
    <property type="project" value="InterPro"/>
</dbReference>
<dbReference type="GO" id="GO:0016740">
    <property type="term" value="F:transferase activity"/>
    <property type="evidence" value="ECO:0007669"/>
    <property type="project" value="InterPro"/>
</dbReference>
<dbReference type="PANTHER" id="PTHR43074:SF1">
    <property type="entry name" value="BETA-KETOACYL SYNTHASE FAMILY PROTEIN-RELATED"/>
    <property type="match status" value="1"/>
</dbReference>
<dbReference type="Pfam" id="PF07977">
    <property type="entry name" value="FabA"/>
    <property type="match status" value="2"/>
</dbReference>
<dbReference type="InterPro" id="IPR029069">
    <property type="entry name" value="HotDog_dom_sf"/>
</dbReference>
<dbReference type="UniPathway" id="UPA00094"/>
<dbReference type="InterPro" id="IPR014043">
    <property type="entry name" value="Acyl_transferase_dom"/>
</dbReference>
<dbReference type="Gene3D" id="3.30.70.3290">
    <property type="match status" value="1"/>
</dbReference>
<dbReference type="STRING" id="1210086.GCA_001613105_07720"/>
<dbReference type="InterPro" id="IPR001227">
    <property type="entry name" value="Ac_transferase_dom_sf"/>
</dbReference>
<dbReference type="SUPFAM" id="SSF52151">
    <property type="entry name" value="FabD/lysophospholipase-like"/>
    <property type="match status" value="1"/>
</dbReference>
<dbReference type="CDD" id="cd01287">
    <property type="entry name" value="FabA"/>
    <property type="match status" value="1"/>
</dbReference>
<keyword evidence="10" id="KW-1185">Reference proteome</keyword>
<comment type="pathway">
    <text evidence="1">Lipid metabolism; fatty acid biosynthesis.</text>
</comment>
<protein>
    <submittedName>
        <fullName evidence="9">PfaB family protein</fullName>
    </submittedName>
</protein>
<evidence type="ECO:0000256" key="1">
    <source>
        <dbReference type="ARBA" id="ARBA00005194"/>
    </source>
</evidence>
<gene>
    <name evidence="9" type="ORF">DFR76_105474</name>
</gene>
<dbReference type="GO" id="GO:0005737">
    <property type="term" value="C:cytoplasm"/>
    <property type="evidence" value="ECO:0007669"/>
    <property type="project" value="InterPro"/>
</dbReference>
<evidence type="ECO:0000256" key="4">
    <source>
        <dbReference type="ARBA" id="ARBA00022832"/>
    </source>
</evidence>
<evidence type="ECO:0000256" key="3">
    <source>
        <dbReference type="ARBA" id="ARBA00022516"/>
    </source>
</evidence>
<evidence type="ECO:0000313" key="10">
    <source>
        <dbReference type="Proteomes" id="UP000254869"/>
    </source>
</evidence>
<keyword evidence="7" id="KW-0456">Lyase</keyword>
<dbReference type="InterPro" id="IPR016035">
    <property type="entry name" value="Acyl_Trfase/lysoPLipase"/>
</dbReference>
<comment type="similarity">
    <text evidence="2">Belongs to the thioester dehydratase family. FabA subfamily.</text>
</comment>
<keyword evidence="3" id="KW-0444">Lipid biosynthesis</keyword>
<dbReference type="InterPro" id="IPR013114">
    <property type="entry name" value="FabA_FabZ"/>
</dbReference>
<organism evidence="9 10">
    <name type="scientific">Nocardia pseudobrasiliensis</name>
    <dbReference type="NCBI Taxonomy" id="45979"/>
    <lineage>
        <taxon>Bacteria</taxon>
        <taxon>Bacillati</taxon>
        <taxon>Actinomycetota</taxon>
        <taxon>Actinomycetes</taxon>
        <taxon>Mycobacteriales</taxon>
        <taxon>Nocardiaceae</taxon>
        <taxon>Nocardia</taxon>
    </lineage>
</organism>
<dbReference type="GO" id="GO:0006633">
    <property type="term" value="P:fatty acid biosynthetic process"/>
    <property type="evidence" value="ECO:0007669"/>
    <property type="project" value="UniProtKB-UniPathway"/>
</dbReference>
<dbReference type="Gene3D" id="3.40.366.10">
    <property type="entry name" value="Malonyl-Coenzyme A Acyl Carrier Protein, domain 2"/>
    <property type="match status" value="1"/>
</dbReference>
<dbReference type="RefSeq" id="WP_082876585.1">
    <property type="nucleotide sequence ID" value="NZ_QQBC01000005.1"/>
</dbReference>
<dbReference type="PANTHER" id="PTHR43074">
    <property type="entry name" value="OMEGA-3 POLYUNSATURATED FATTY ACID SYNTHASE PFAB-RELATED"/>
    <property type="match status" value="1"/>
</dbReference>
<keyword evidence="5" id="KW-0443">Lipid metabolism</keyword>
<keyword evidence="6" id="KW-0275">Fatty acid biosynthesis</keyword>
<comment type="caution">
    <text evidence="9">The sequence shown here is derived from an EMBL/GenBank/DDBJ whole genome shotgun (WGS) entry which is preliminary data.</text>
</comment>
<evidence type="ECO:0000313" key="9">
    <source>
        <dbReference type="EMBL" id="RDI66151.1"/>
    </source>
</evidence>
<evidence type="ECO:0000256" key="6">
    <source>
        <dbReference type="ARBA" id="ARBA00023160"/>
    </source>
</evidence>
<dbReference type="Gene3D" id="3.10.129.10">
    <property type="entry name" value="Hotdog Thioesterase"/>
    <property type="match status" value="4"/>
</dbReference>
<dbReference type="EMBL" id="QQBC01000005">
    <property type="protein sequence ID" value="RDI66151.1"/>
    <property type="molecule type" value="Genomic_DNA"/>
</dbReference>
<dbReference type="Proteomes" id="UP000254869">
    <property type="component" value="Unassembled WGS sequence"/>
</dbReference>
<evidence type="ECO:0000256" key="7">
    <source>
        <dbReference type="ARBA" id="ARBA00023239"/>
    </source>
</evidence>
<accession>A0A370I7N9</accession>
<dbReference type="SMART" id="SM00827">
    <property type="entry name" value="PKS_AT"/>
    <property type="match status" value="1"/>
</dbReference>